<dbReference type="Gene3D" id="1.20.1050.20">
    <property type="entry name" value="STAT transcription factor, all-alpha domain"/>
    <property type="match status" value="1"/>
</dbReference>
<organism evidence="3 4">
    <name type="scientific">Neogobius melanostomus</name>
    <name type="common">round goby</name>
    <dbReference type="NCBI Taxonomy" id="47308"/>
    <lineage>
        <taxon>Eukaryota</taxon>
        <taxon>Metazoa</taxon>
        <taxon>Chordata</taxon>
        <taxon>Craniata</taxon>
        <taxon>Vertebrata</taxon>
        <taxon>Euteleostomi</taxon>
        <taxon>Actinopterygii</taxon>
        <taxon>Neopterygii</taxon>
        <taxon>Teleostei</taxon>
        <taxon>Neoteleostei</taxon>
        <taxon>Acanthomorphata</taxon>
        <taxon>Gobiaria</taxon>
        <taxon>Gobiiformes</taxon>
        <taxon>Gobioidei</taxon>
        <taxon>Gobiidae</taxon>
        <taxon>Benthophilinae</taxon>
        <taxon>Neogobiini</taxon>
        <taxon>Neogobius</taxon>
    </lineage>
</organism>
<protein>
    <recommendedName>
        <fullName evidence="2">STAT transcription factor all-alpha domain-containing protein</fullName>
    </recommendedName>
</protein>
<name>A0A8C6WY47_9GOBI</name>
<evidence type="ECO:0000313" key="4">
    <source>
        <dbReference type="Proteomes" id="UP000694523"/>
    </source>
</evidence>
<evidence type="ECO:0000256" key="1">
    <source>
        <dbReference type="ARBA" id="ARBA00022999"/>
    </source>
</evidence>
<reference evidence="3" key="1">
    <citation type="submission" date="2025-08" db="UniProtKB">
        <authorList>
            <consortium name="Ensembl"/>
        </authorList>
    </citation>
    <scope>IDENTIFICATION</scope>
</reference>
<dbReference type="InterPro" id="IPR036535">
    <property type="entry name" value="STAT_N_sf"/>
</dbReference>
<evidence type="ECO:0000259" key="2">
    <source>
        <dbReference type="Pfam" id="PF01017"/>
    </source>
</evidence>
<dbReference type="GO" id="GO:0003700">
    <property type="term" value="F:DNA-binding transcription factor activity"/>
    <property type="evidence" value="ECO:0007669"/>
    <property type="project" value="InterPro"/>
</dbReference>
<proteinExistence type="predicted"/>
<dbReference type="InterPro" id="IPR013800">
    <property type="entry name" value="STAT_TF_alpha"/>
</dbReference>
<reference evidence="3" key="2">
    <citation type="submission" date="2025-09" db="UniProtKB">
        <authorList>
            <consortium name="Ensembl"/>
        </authorList>
    </citation>
    <scope>IDENTIFICATION</scope>
</reference>
<dbReference type="InterPro" id="IPR001217">
    <property type="entry name" value="STAT"/>
</dbReference>
<accession>A0A8C6WY47</accession>
<dbReference type="SUPFAM" id="SSF48092">
    <property type="entry name" value="Transcription factor STAT-4 N-domain"/>
    <property type="match status" value="1"/>
</dbReference>
<dbReference type="PANTHER" id="PTHR11801">
    <property type="entry name" value="SIGNAL TRANSDUCER AND ACTIVATOR OF TRANSCRIPTION"/>
    <property type="match status" value="1"/>
</dbReference>
<dbReference type="AlphaFoldDB" id="A0A8C6WY47"/>
<dbReference type="Proteomes" id="UP000694523">
    <property type="component" value="Unplaced"/>
</dbReference>
<dbReference type="SUPFAM" id="SSF47655">
    <property type="entry name" value="STAT"/>
    <property type="match status" value="1"/>
</dbReference>
<dbReference type="InterPro" id="IPR015988">
    <property type="entry name" value="STAT_TF_CC"/>
</dbReference>
<keyword evidence="1" id="KW-0727">SH2 domain</keyword>
<keyword evidence="4" id="KW-1185">Reference proteome</keyword>
<sequence>MAQWGKLLKLEPESKSRVIRLYHERKVPIEIRRSLIKCNAGVRFIHYYLLKQQAEDYFQTQSPSKFINHFEWHPVELAGKLSECLREEKLILDSRVVDQDKKTGGTVNSLSVIHNCTALLVVLHCVILQALVDRFKESVTIAAQIVQTLVSVELPDWKRRQQMSCIGNPVNTSLHQLEKWFTSVGEMLLQIVQQLMKLQTNDMFNMSDVLQKYNEFTAALLMRLFKKYSRTMHRVILSQI</sequence>
<feature type="domain" description="STAT transcription factor all-alpha" evidence="2">
    <location>
        <begin position="129"/>
        <end position="200"/>
    </location>
</feature>
<dbReference type="Ensembl" id="ENSNMLT00000044662.1">
    <property type="protein sequence ID" value="ENSNMLP00000040144.1"/>
    <property type="gene ID" value="ENSNMLG00000024690.1"/>
</dbReference>
<evidence type="ECO:0000313" key="3">
    <source>
        <dbReference type="Ensembl" id="ENSNMLP00000040144.1"/>
    </source>
</evidence>
<dbReference type="GO" id="GO:0007165">
    <property type="term" value="P:signal transduction"/>
    <property type="evidence" value="ECO:0007669"/>
    <property type="project" value="InterPro"/>
</dbReference>
<dbReference type="Pfam" id="PF01017">
    <property type="entry name" value="STAT_alpha"/>
    <property type="match status" value="1"/>
</dbReference>